<dbReference type="GO" id="GO:0003735">
    <property type="term" value="F:structural constituent of ribosome"/>
    <property type="evidence" value="ECO:0007669"/>
    <property type="project" value="InterPro"/>
</dbReference>
<evidence type="ECO:0000256" key="1">
    <source>
        <dbReference type="ARBA" id="ARBA00007926"/>
    </source>
</evidence>
<keyword evidence="3" id="KW-0687">Ribonucleoprotein</keyword>
<dbReference type="Gene3D" id="3.30.390.110">
    <property type="match status" value="1"/>
</dbReference>
<evidence type="ECO:0000256" key="4">
    <source>
        <dbReference type="ARBA" id="ARBA00035223"/>
    </source>
</evidence>
<organism evidence="8">
    <name type="scientific">Acartia pacifica</name>
    <name type="common">Copepod</name>
    <dbReference type="NCBI Taxonomy" id="335913"/>
    <lineage>
        <taxon>Eukaryota</taxon>
        <taxon>Metazoa</taxon>
        <taxon>Ecdysozoa</taxon>
        <taxon>Arthropoda</taxon>
        <taxon>Crustacea</taxon>
        <taxon>Multicrustacea</taxon>
        <taxon>Hexanauplia</taxon>
        <taxon>Copepoda</taxon>
        <taxon>Calanoida</taxon>
        <taxon>Acartiidae</taxon>
        <taxon>Acartia</taxon>
    </lineage>
</organism>
<dbReference type="InterPro" id="IPR002672">
    <property type="entry name" value="Ribosomal_eL28"/>
</dbReference>
<evidence type="ECO:0000256" key="3">
    <source>
        <dbReference type="ARBA" id="ARBA00023274"/>
    </source>
</evidence>
<evidence type="ECO:0000256" key="6">
    <source>
        <dbReference type="SAM" id="MobiDB-lite"/>
    </source>
</evidence>
<dbReference type="InterPro" id="IPR029004">
    <property type="entry name" value="Ribosomal_eL28/Mak16"/>
</dbReference>
<comment type="similarity">
    <text evidence="1">Belongs to the eukaryotic ribosomal protein eL28 family.</text>
</comment>
<dbReference type="EMBL" id="KT754318">
    <property type="protein sequence ID" value="ALS04152.1"/>
    <property type="molecule type" value="mRNA"/>
</dbReference>
<evidence type="ECO:0000259" key="7">
    <source>
        <dbReference type="Pfam" id="PF01778"/>
    </source>
</evidence>
<evidence type="ECO:0000256" key="2">
    <source>
        <dbReference type="ARBA" id="ARBA00022980"/>
    </source>
</evidence>
<accession>A0A0U2LEK0</accession>
<name>A0A0U2LEK0_ACAPC</name>
<dbReference type="PANTHER" id="PTHR10544">
    <property type="entry name" value="60S RIBOSOMAL PROTEIN L28"/>
    <property type="match status" value="1"/>
</dbReference>
<feature type="domain" description="Ribosomal eL28/Mak16" evidence="7">
    <location>
        <begin position="7"/>
        <end position="121"/>
    </location>
</feature>
<reference evidence="8" key="1">
    <citation type="journal article" date="2015" name="Sci. Rep.">
        <title>Spliced leader RNA trans-splicing discovered in copepods.</title>
        <authorList>
            <person name="Yang F."/>
            <person name="Xu D."/>
            <person name="Zhuang Y."/>
            <person name="Yi X."/>
            <person name="Huang Y."/>
            <person name="Chen H."/>
            <person name="Lin S."/>
            <person name="Campbell D.A."/>
            <person name="Sturm N.R."/>
            <person name="Liu G."/>
            <person name="Zhang H."/>
        </authorList>
    </citation>
    <scope>NUCLEOTIDE SEQUENCE</scope>
</reference>
<feature type="region of interest" description="Disordered" evidence="6">
    <location>
        <begin position="69"/>
        <end position="91"/>
    </location>
</feature>
<keyword evidence="2 8" id="KW-0689">Ribosomal protein</keyword>
<dbReference type="FunFam" id="3.30.390.110:FF:000002">
    <property type="entry name" value="60S ribosomal protein L28"/>
    <property type="match status" value="1"/>
</dbReference>
<proteinExistence type="evidence at transcript level"/>
<dbReference type="GO" id="GO:0005840">
    <property type="term" value="C:ribosome"/>
    <property type="evidence" value="ECO:0007669"/>
    <property type="project" value="UniProtKB-KW"/>
</dbReference>
<evidence type="ECO:0000313" key="8">
    <source>
        <dbReference type="EMBL" id="ALS04152.1"/>
    </source>
</evidence>
<dbReference type="GO" id="GO:0006412">
    <property type="term" value="P:translation"/>
    <property type="evidence" value="ECO:0007669"/>
    <property type="project" value="InterPro"/>
</dbReference>
<protein>
    <recommendedName>
        <fullName evidence="4">Large ribosomal subunit protein eL28</fullName>
    </recommendedName>
    <alternativeName>
        <fullName evidence="5">60S ribosomal protein L28</fullName>
    </alternativeName>
</protein>
<sequence length="139" mass="15346">MASADIAWAIVRNNSAFLLKKRNVNQAFSTEAGNLRNINSKRYNGLVNPKTVSIEVGPNNKGFTLVTKKAKKVNKPSQSLARTNMKAGPRRSLHKMKNVLVKNRYRKDLTKAALIRASAICGSQKPLPKMKGAKTAKKE</sequence>
<evidence type="ECO:0000256" key="5">
    <source>
        <dbReference type="ARBA" id="ARBA00035330"/>
    </source>
</evidence>
<dbReference type="AlphaFoldDB" id="A0A0U2LEK0"/>
<dbReference type="GO" id="GO:1990904">
    <property type="term" value="C:ribonucleoprotein complex"/>
    <property type="evidence" value="ECO:0007669"/>
    <property type="project" value="UniProtKB-KW"/>
</dbReference>
<dbReference type="Pfam" id="PF01778">
    <property type="entry name" value="Ribosomal_L28e"/>
    <property type="match status" value="1"/>
</dbReference>